<organism evidence="1 2">
    <name type="scientific">Methylobacterium pseudosasicola</name>
    <dbReference type="NCBI Taxonomy" id="582667"/>
    <lineage>
        <taxon>Bacteria</taxon>
        <taxon>Pseudomonadati</taxon>
        <taxon>Pseudomonadota</taxon>
        <taxon>Alphaproteobacteria</taxon>
        <taxon>Hyphomicrobiales</taxon>
        <taxon>Methylobacteriaceae</taxon>
        <taxon>Methylobacterium</taxon>
    </lineage>
</organism>
<gene>
    <name evidence="1" type="ORF">SAMN05192568_1001414</name>
</gene>
<keyword evidence="2" id="KW-1185">Reference proteome</keyword>
<proteinExistence type="predicted"/>
<protein>
    <recommendedName>
        <fullName evidence="3">PilZ domain-containing protein</fullName>
    </recommendedName>
</protein>
<dbReference type="STRING" id="582667.SAMN05192568_1001414"/>
<dbReference type="EMBL" id="FOTK01000001">
    <property type="protein sequence ID" value="SFL18514.1"/>
    <property type="molecule type" value="Genomic_DNA"/>
</dbReference>
<sequence>MTGQAGPRHVVVLPALCWNPRRQDFYAVTADVTAEGIRLRSSARLAAGEDLTCSIRHIGQLEVRITQVAGQDFVVGVRGGRATLNGLARQFVTLARAQNFRPEPIRGHHRIVPAQKTVEITLECGLSFSGHVLNVSASGIGLLIDRAVGIGETIRVGSRAARVVRHFEHGIGAAFLEPLEPSAVHAAMTL</sequence>
<reference evidence="2" key="1">
    <citation type="submission" date="2016-10" db="EMBL/GenBank/DDBJ databases">
        <authorList>
            <person name="Varghese N."/>
            <person name="Submissions S."/>
        </authorList>
    </citation>
    <scope>NUCLEOTIDE SEQUENCE [LARGE SCALE GENOMIC DNA]</scope>
    <source>
        <strain evidence="2">BL36</strain>
    </source>
</reference>
<evidence type="ECO:0000313" key="2">
    <source>
        <dbReference type="Proteomes" id="UP000199048"/>
    </source>
</evidence>
<evidence type="ECO:0000313" key="1">
    <source>
        <dbReference type="EMBL" id="SFL18514.1"/>
    </source>
</evidence>
<dbReference type="Proteomes" id="UP000199048">
    <property type="component" value="Unassembled WGS sequence"/>
</dbReference>
<accession>A0A1I4FKS6</accession>
<dbReference type="OrthoDB" id="8001867at2"/>
<dbReference type="RefSeq" id="WP_092036656.1">
    <property type="nucleotide sequence ID" value="NZ_FOTK01000001.1"/>
</dbReference>
<dbReference type="AlphaFoldDB" id="A0A1I4FKS6"/>
<evidence type="ECO:0008006" key="3">
    <source>
        <dbReference type="Google" id="ProtNLM"/>
    </source>
</evidence>
<name>A0A1I4FKS6_9HYPH</name>